<feature type="coiled-coil region" evidence="1">
    <location>
        <begin position="219"/>
        <end position="246"/>
    </location>
</feature>
<dbReference type="KEGG" id="mrub:DEO27_015940"/>
<keyword evidence="1" id="KW-0175">Coiled coil</keyword>
<evidence type="ECO:0000259" key="2">
    <source>
        <dbReference type="PROSITE" id="PS51708"/>
    </source>
</evidence>
<dbReference type="EMBL" id="CP043450">
    <property type="protein sequence ID" value="QEM11452.1"/>
    <property type="molecule type" value="Genomic_DNA"/>
</dbReference>
<sequence length="263" mass="30956">MKLKEELLYFEGEWTNLRSHLKAFDKKGKQEDLHRFRVQVKKLRAFLVLADSGLPVKQLEKELKPVRKLFKAAGEIRNAYINLELTKQFLIAQPEMMEGQRKFMKQSAHDFRSEAVKHLQRLRRARRKLKKVIPKISDIHIDFYYRQQLEQLAVCLAPPYADTALHACRKQLKMLIYNYKLVKPVLNQPFNIAYLDEVQDIIGEWHDKEVAIALFATGEAENEQLVEALKKEKTRLKRHLNSLVKDFYTRATTVSDLPLEQID</sequence>
<dbReference type="Gene3D" id="1.40.20.10">
    <property type="entry name" value="CHAD domain"/>
    <property type="match status" value="1"/>
</dbReference>
<dbReference type="PANTHER" id="PTHR39339">
    <property type="entry name" value="SLR1444 PROTEIN"/>
    <property type="match status" value="1"/>
</dbReference>
<dbReference type="Proteomes" id="UP000251402">
    <property type="component" value="Chromosome"/>
</dbReference>
<protein>
    <submittedName>
        <fullName evidence="3">CHAD domain-containing protein</fullName>
    </submittedName>
</protein>
<dbReference type="InterPro" id="IPR007899">
    <property type="entry name" value="CHAD_dom"/>
</dbReference>
<keyword evidence="4" id="KW-1185">Reference proteome</keyword>
<name>A0A5C1HZY9_9SPHI</name>
<dbReference type="AlphaFoldDB" id="A0A5C1HZY9"/>
<gene>
    <name evidence="3" type="ORF">DEO27_015940</name>
</gene>
<feature type="domain" description="CHAD" evidence="2">
    <location>
        <begin position="1"/>
        <end position="253"/>
    </location>
</feature>
<evidence type="ECO:0000313" key="4">
    <source>
        <dbReference type="Proteomes" id="UP000251402"/>
    </source>
</evidence>
<dbReference type="PANTHER" id="PTHR39339:SF1">
    <property type="entry name" value="CHAD DOMAIN-CONTAINING PROTEIN"/>
    <property type="match status" value="1"/>
</dbReference>
<organism evidence="3 4">
    <name type="scientific">Mucilaginibacter rubeus</name>
    <dbReference type="NCBI Taxonomy" id="2027860"/>
    <lineage>
        <taxon>Bacteria</taxon>
        <taxon>Pseudomonadati</taxon>
        <taxon>Bacteroidota</taxon>
        <taxon>Sphingobacteriia</taxon>
        <taxon>Sphingobacteriales</taxon>
        <taxon>Sphingobacteriaceae</taxon>
        <taxon>Mucilaginibacter</taxon>
    </lineage>
</organism>
<dbReference type="RefSeq" id="WP_112573990.1">
    <property type="nucleotide sequence ID" value="NZ_CP043450.1"/>
</dbReference>
<dbReference type="PROSITE" id="PS51708">
    <property type="entry name" value="CHAD"/>
    <property type="match status" value="1"/>
</dbReference>
<dbReference type="InterPro" id="IPR038186">
    <property type="entry name" value="CHAD_dom_sf"/>
</dbReference>
<dbReference type="Pfam" id="PF05235">
    <property type="entry name" value="CHAD"/>
    <property type="match status" value="1"/>
</dbReference>
<evidence type="ECO:0000313" key="3">
    <source>
        <dbReference type="EMBL" id="QEM11452.1"/>
    </source>
</evidence>
<dbReference type="OrthoDB" id="773317at2"/>
<proteinExistence type="predicted"/>
<dbReference type="SMART" id="SM00880">
    <property type="entry name" value="CHAD"/>
    <property type="match status" value="1"/>
</dbReference>
<accession>A0A5C1HZY9</accession>
<evidence type="ECO:0000256" key="1">
    <source>
        <dbReference type="SAM" id="Coils"/>
    </source>
</evidence>
<reference evidence="3" key="1">
    <citation type="submission" date="2019-08" db="EMBL/GenBank/DDBJ databases">
        <title>Comparative genome analysis confer to the adaptation heavy metal polluted environment.</title>
        <authorList>
            <person name="Li Y."/>
        </authorList>
    </citation>
    <scope>NUCLEOTIDE SEQUENCE [LARGE SCALE GENOMIC DNA]</scope>
    <source>
        <strain evidence="3">P1</strain>
    </source>
</reference>